<protein>
    <submittedName>
        <fullName evidence="2">Uncharacterized protein</fullName>
    </submittedName>
</protein>
<keyword evidence="3" id="KW-1185">Reference proteome</keyword>
<reference evidence="2 3" key="1">
    <citation type="submission" date="2021-03" db="EMBL/GenBank/DDBJ databases">
        <title>Sequencing the genomes of 1000 actinobacteria strains.</title>
        <authorList>
            <person name="Klenk H.-P."/>
        </authorList>
    </citation>
    <scope>NUCLEOTIDE SEQUENCE [LARGE SCALE GENOMIC DNA]</scope>
    <source>
        <strain evidence="2 3">DSM 45256</strain>
    </source>
</reference>
<dbReference type="EMBL" id="JAGINU010000001">
    <property type="protein sequence ID" value="MBP2364753.1"/>
    <property type="molecule type" value="Genomic_DNA"/>
</dbReference>
<dbReference type="Proteomes" id="UP001519295">
    <property type="component" value="Unassembled WGS sequence"/>
</dbReference>
<evidence type="ECO:0000313" key="2">
    <source>
        <dbReference type="EMBL" id="MBP2364753.1"/>
    </source>
</evidence>
<comment type="caution">
    <text evidence="2">The sequence shown here is derived from an EMBL/GenBank/DDBJ whole genome shotgun (WGS) entry which is preliminary data.</text>
</comment>
<evidence type="ECO:0000313" key="3">
    <source>
        <dbReference type="Proteomes" id="UP001519295"/>
    </source>
</evidence>
<evidence type="ECO:0000256" key="1">
    <source>
        <dbReference type="SAM" id="MobiDB-lite"/>
    </source>
</evidence>
<organism evidence="2 3">
    <name type="scientific">Pseudonocardia parietis</name>
    <dbReference type="NCBI Taxonomy" id="570936"/>
    <lineage>
        <taxon>Bacteria</taxon>
        <taxon>Bacillati</taxon>
        <taxon>Actinomycetota</taxon>
        <taxon>Actinomycetes</taxon>
        <taxon>Pseudonocardiales</taxon>
        <taxon>Pseudonocardiaceae</taxon>
        <taxon>Pseudonocardia</taxon>
    </lineage>
</organism>
<accession>A0ABS4VLG8</accession>
<gene>
    <name evidence="2" type="ORF">JOF36_000449</name>
</gene>
<feature type="region of interest" description="Disordered" evidence="1">
    <location>
        <begin position="1"/>
        <end position="36"/>
    </location>
</feature>
<proteinExistence type="predicted"/>
<name>A0ABS4VLG8_9PSEU</name>
<sequence length="36" mass="3966">MIPPNRRSGARDEYTGVLPPADRHDGYASDPGNLNR</sequence>